<evidence type="ECO:0000256" key="5">
    <source>
        <dbReference type="ARBA" id="ARBA00013187"/>
    </source>
</evidence>
<comment type="caution">
    <text evidence="14">The sequence shown here is derived from an EMBL/GenBank/DDBJ whole genome shotgun (WGS) entry which is preliminary data.</text>
</comment>
<dbReference type="InterPro" id="IPR050087">
    <property type="entry name" value="AON_synthase_class-II"/>
</dbReference>
<comment type="catalytic activity">
    <reaction evidence="11">
        <text>6-carboxyhexanoyl-[ACP] + L-alanine + H(+) = (8S)-8-amino-7-oxononanoate + holo-[ACP] + CO2</text>
        <dbReference type="Rhea" id="RHEA:42288"/>
        <dbReference type="Rhea" id="RHEA-COMP:9685"/>
        <dbReference type="Rhea" id="RHEA-COMP:9955"/>
        <dbReference type="ChEBI" id="CHEBI:15378"/>
        <dbReference type="ChEBI" id="CHEBI:16526"/>
        <dbReference type="ChEBI" id="CHEBI:57972"/>
        <dbReference type="ChEBI" id="CHEBI:64479"/>
        <dbReference type="ChEBI" id="CHEBI:78846"/>
        <dbReference type="ChEBI" id="CHEBI:149468"/>
        <dbReference type="EC" id="2.3.1.47"/>
    </reaction>
</comment>
<dbReference type="PROSITE" id="PS00599">
    <property type="entry name" value="AA_TRANSFER_CLASS_2"/>
    <property type="match status" value="1"/>
</dbReference>
<keyword evidence="6" id="KW-0808">Transferase</keyword>
<comment type="similarity">
    <text evidence="3">Belongs to the class-II pyridoxal-phosphate-dependent aminotransferase family. BioF subfamily.</text>
</comment>
<keyword evidence="8 12" id="KW-0663">Pyridoxal phosphate</keyword>
<sequence length="409" mass="44367">MYSKLSAKLTASLDQRKQANLLRERQLVDAVYGSHIHIDGKEYINFSSNDYLGLRQTSELIKAQQQAAKKYGVGSGSSPLVTGYSQAHQDLEQYLCELTGHHAAMVFTSGFSANHGLMSALFDKSDVVVADKLIHASMIDGLRHSVAKLKRFKHNSVTDAERLLASSEVTALVTESVFSMDGDCAPLQALSDLCQKYNVPLIVDDAHGFGVLGQTIGCAAKKLNIDIQIVTFGKALGCQGAAILGSRQLIDYLSNHCRDYIYSTALPPTSAAVALKAVQLAVTESQRQTALFENIEYFRQRAGQLELPILDSSTPIQGIKIGEPEQTLQLANLMKQDGLWVGAIRSPTVPVGTDRLRVTITAQHSRSDIDTCIEALSKNHKQLTQAAIHHGEQMLAKGNGLAEGSDYAS</sequence>
<evidence type="ECO:0000256" key="3">
    <source>
        <dbReference type="ARBA" id="ARBA00010008"/>
    </source>
</evidence>
<dbReference type="Gene3D" id="3.90.1150.10">
    <property type="entry name" value="Aspartate Aminotransferase, domain 1"/>
    <property type="match status" value="1"/>
</dbReference>
<dbReference type="GO" id="GO:0008710">
    <property type="term" value="F:8-amino-7-oxononanoate synthase activity"/>
    <property type="evidence" value="ECO:0007669"/>
    <property type="project" value="UniProtKB-EC"/>
</dbReference>
<dbReference type="InterPro" id="IPR004839">
    <property type="entry name" value="Aminotransferase_I/II_large"/>
</dbReference>
<protein>
    <recommendedName>
        <fullName evidence="5">8-amino-7-oxononanoate synthase</fullName>
        <ecNumber evidence="5">2.3.1.47</ecNumber>
    </recommendedName>
    <alternativeName>
        <fullName evidence="9">7-keto-8-amino-pelargonic acid synthase</fullName>
    </alternativeName>
    <alternativeName>
        <fullName evidence="10">8-amino-7-ketopelargonate synthase</fullName>
    </alternativeName>
</protein>
<evidence type="ECO:0000256" key="9">
    <source>
        <dbReference type="ARBA" id="ARBA00032610"/>
    </source>
</evidence>
<evidence type="ECO:0000256" key="8">
    <source>
        <dbReference type="ARBA" id="ARBA00022898"/>
    </source>
</evidence>
<evidence type="ECO:0000256" key="10">
    <source>
        <dbReference type="ARBA" id="ARBA00033381"/>
    </source>
</evidence>
<dbReference type="EMBL" id="QZEI01000065">
    <property type="protein sequence ID" value="RLV58577.1"/>
    <property type="molecule type" value="Genomic_DNA"/>
</dbReference>
<evidence type="ECO:0000313" key="14">
    <source>
        <dbReference type="EMBL" id="RLV58577.1"/>
    </source>
</evidence>
<dbReference type="EC" id="2.3.1.47" evidence="5"/>
<evidence type="ECO:0000313" key="15">
    <source>
        <dbReference type="Proteomes" id="UP000281474"/>
    </source>
</evidence>
<dbReference type="InterPro" id="IPR015422">
    <property type="entry name" value="PyrdxlP-dep_Trfase_small"/>
</dbReference>
<dbReference type="InterPro" id="IPR015421">
    <property type="entry name" value="PyrdxlP-dep_Trfase_major"/>
</dbReference>
<dbReference type="PANTHER" id="PTHR13693">
    <property type="entry name" value="CLASS II AMINOTRANSFERASE/8-AMINO-7-OXONONANOATE SYNTHASE"/>
    <property type="match status" value="1"/>
</dbReference>
<keyword evidence="7" id="KW-0093">Biotin biosynthesis</keyword>
<dbReference type="PANTHER" id="PTHR13693:SF100">
    <property type="entry name" value="8-AMINO-7-OXONONANOATE SYNTHASE"/>
    <property type="match status" value="1"/>
</dbReference>
<dbReference type="InterPro" id="IPR015424">
    <property type="entry name" value="PyrdxlP-dep_Trfase"/>
</dbReference>
<dbReference type="OrthoDB" id="9807157at2"/>
<accession>A0A3L8PT22</accession>
<evidence type="ECO:0000256" key="2">
    <source>
        <dbReference type="ARBA" id="ARBA00004746"/>
    </source>
</evidence>
<proteinExistence type="inferred from homology"/>
<dbReference type="Pfam" id="PF00155">
    <property type="entry name" value="Aminotran_1_2"/>
    <property type="match status" value="1"/>
</dbReference>
<name>A0A3L8PT22_9GAMM</name>
<dbReference type="Gene3D" id="3.40.640.10">
    <property type="entry name" value="Type I PLP-dependent aspartate aminotransferase-like (Major domain)"/>
    <property type="match status" value="1"/>
</dbReference>
<dbReference type="CDD" id="cd06454">
    <property type="entry name" value="KBL_like"/>
    <property type="match status" value="1"/>
</dbReference>
<evidence type="ECO:0000256" key="12">
    <source>
        <dbReference type="RuleBase" id="RU003693"/>
    </source>
</evidence>
<comment type="pathway">
    <text evidence="2">Cofactor biosynthesis; biotin biosynthesis.</text>
</comment>
<evidence type="ECO:0000256" key="6">
    <source>
        <dbReference type="ARBA" id="ARBA00022679"/>
    </source>
</evidence>
<evidence type="ECO:0000259" key="13">
    <source>
        <dbReference type="Pfam" id="PF00155"/>
    </source>
</evidence>
<evidence type="ECO:0000256" key="11">
    <source>
        <dbReference type="ARBA" id="ARBA00047715"/>
    </source>
</evidence>
<gene>
    <name evidence="14" type="ORF">D5018_16675</name>
</gene>
<dbReference type="InterPro" id="IPR001917">
    <property type="entry name" value="Aminotrans_II_pyridoxalP_BS"/>
</dbReference>
<reference evidence="14 15" key="1">
    <citation type="submission" date="2018-09" db="EMBL/GenBank/DDBJ databases">
        <title>Phylogeny of the Shewanellaceae, and recommendation for two new genera, Pseudoshewanella and Parashewanella.</title>
        <authorList>
            <person name="Wang G."/>
        </authorList>
    </citation>
    <scope>NUCLEOTIDE SEQUENCE [LARGE SCALE GENOMIC DNA]</scope>
    <source>
        <strain evidence="14 15">C51</strain>
    </source>
</reference>
<dbReference type="GO" id="GO:0030170">
    <property type="term" value="F:pyridoxal phosphate binding"/>
    <property type="evidence" value="ECO:0007669"/>
    <property type="project" value="InterPro"/>
</dbReference>
<organism evidence="14 15">
    <name type="scientific">Parashewanella curva</name>
    <dbReference type="NCBI Taxonomy" id="2338552"/>
    <lineage>
        <taxon>Bacteria</taxon>
        <taxon>Pseudomonadati</taxon>
        <taxon>Pseudomonadota</taxon>
        <taxon>Gammaproteobacteria</taxon>
        <taxon>Alteromonadales</taxon>
        <taxon>Shewanellaceae</taxon>
        <taxon>Parashewanella</taxon>
    </lineage>
</organism>
<comment type="subunit">
    <text evidence="4">Homodimer.</text>
</comment>
<dbReference type="AlphaFoldDB" id="A0A3L8PT22"/>
<comment type="cofactor">
    <cofactor evidence="1 12">
        <name>pyridoxal 5'-phosphate</name>
        <dbReference type="ChEBI" id="CHEBI:597326"/>
    </cofactor>
</comment>
<feature type="domain" description="Aminotransferase class I/classII large" evidence="13">
    <location>
        <begin position="42"/>
        <end position="376"/>
    </location>
</feature>
<dbReference type="GO" id="GO:0009102">
    <property type="term" value="P:biotin biosynthetic process"/>
    <property type="evidence" value="ECO:0007669"/>
    <property type="project" value="UniProtKB-KW"/>
</dbReference>
<dbReference type="SUPFAM" id="SSF53383">
    <property type="entry name" value="PLP-dependent transferases"/>
    <property type="match status" value="1"/>
</dbReference>
<dbReference type="Proteomes" id="UP000281474">
    <property type="component" value="Unassembled WGS sequence"/>
</dbReference>
<evidence type="ECO:0000256" key="4">
    <source>
        <dbReference type="ARBA" id="ARBA00011738"/>
    </source>
</evidence>
<keyword evidence="15" id="KW-1185">Reference proteome</keyword>
<evidence type="ECO:0000256" key="1">
    <source>
        <dbReference type="ARBA" id="ARBA00001933"/>
    </source>
</evidence>
<evidence type="ECO:0000256" key="7">
    <source>
        <dbReference type="ARBA" id="ARBA00022756"/>
    </source>
</evidence>